<dbReference type="RefSeq" id="WP_264790448.1">
    <property type="nucleotide sequence ID" value="NZ_AP026867.1"/>
</dbReference>
<organism evidence="1 2">
    <name type="scientific">Aureispira anguillae</name>
    <dbReference type="NCBI Taxonomy" id="2864201"/>
    <lineage>
        <taxon>Bacteria</taxon>
        <taxon>Pseudomonadati</taxon>
        <taxon>Bacteroidota</taxon>
        <taxon>Saprospiria</taxon>
        <taxon>Saprospirales</taxon>
        <taxon>Saprospiraceae</taxon>
        <taxon>Aureispira</taxon>
    </lineage>
</organism>
<protein>
    <submittedName>
        <fullName evidence="1">Uncharacterized protein</fullName>
    </submittedName>
</protein>
<evidence type="ECO:0000313" key="2">
    <source>
        <dbReference type="Proteomes" id="UP001060919"/>
    </source>
</evidence>
<proteinExistence type="predicted"/>
<dbReference type="EMBL" id="AP026867">
    <property type="protein sequence ID" value="BDS15282.1"/>
    <property type="molecule type" value="Genomic_DNA"/>
</dbReference>
<dbReference type="SUPFAM" id="SSF52172">
    <property type="entry name" value="CheY-like"/>
    <property type="match status" value="1"/>
</dbReference>
<keyword evidence="2" id="KW-1185">Reference proteome</keyword>
<name>A0A916DWX4_9BACT</name>
<gene>
    <name evidence="1" type="ORF">AsAng_0060660</name>
</gene>
<dbReference type="Proteomes" id="UP001060919">
    <property type="component" value="Chromosome"/>
</dbReference>
<dbReference type="AlphaFoldDB" id="A0A916DWX4"/>
<dbReference type="Gene3D" id="3.40.50.2300">
    <property type="match status" value="1"/>
</dbReference>
<sequence>MPSRSILIISSHAGMIKYLSRMLCELDYPFEVLALSNLALLATMSQSIELILLPLQFQKEQGNLQAAQKIRKFYDVPCIFLSEQMNVGLLQQIKTIPKPIYWIRSYRKDDLFVYIELAKNHQVNKKNA</sequence>
<accession>A0A916DWX4</accession>
<dbReference type="InterPro" id="IPR011006">
    <property type="entry name" value="CheY-like_superfamily"/>
</dbReference>
<dbReference type="KEGG" id="aup:AsAng_0060660"/>
<reference evidence="1" key="1">
    <citation type="submission" date="2022-09" db="EMBL/GenBank/DDBJ databases">
        <title>Aureispira anguillicida sp. nov., isolated from Leptocephalus of Japanese eel Anguilla japonica.</title>
        <authorList>
            <person name="Yuasa K."/>
            <person name="Mekata T."/>
            <person name="Ikunari K."/>
        </authorList>
    </citation>
    <scope>NUCLEOTIDE SEQUENCE</scope>
    <source>
        <strain evidence="1">EL160426</strain>
    </source>
</reference>
<evidence type="ECO:0000313" key="1">
    <source>
        <dbReference type="EMBL" id="BDS15282.1"/>
    </source>
</evidence>